<keyword evidence="2" id="KW-0472">Membrane</keyword>
<name>A0A6A6QYE8_9PEZI</name>
<dbReference type="AlphaFoldDB" id="A0A6A6QYE8"/>
<gene>
    <name evidence="3" type="ORF">BU16DRAFT_560567</name>
</gene>
<protein>
    <submittedName>
        <fullName evidence="3">Uncharacterized protein</fullName>
    </submittedName>
</protein>
<organism evidence="3 4">
    <name type="scientific">Lophium mytilinum</name>
    <dbReference type="NCBI Taxonomy" id="390894"/>
    <lineage>
        <taxon>Eukaryota</taxon>
        <taxon>Fungi</taxon>
        <taxon>Dikarya</taxon>
        <taxon>Ascomycota</taxon>
        <taxon>Pezizomycotina</taxon>
        <taxon>Dothideomycetes</taxon>
        <taxon>Pleosporomycetidae</taxon>
        <taxon>Mytilinidiales</taxon>
        <taxon>Mytilinidiaceae</taxon>
        <taxon>Lophium</taxon>
    </lineage>
</organism>
<evidence type="ECO:0000256" key="2">
    <source>
        <dbReference type="SAM" id="Phobius"/>
    </source>
</evidence>
<keyword evidence="2" id="KW-0812">Transmembrane</keyword>
<accession>A0A6A6QYE8</accession>
<feature type="region of interest" description="Disordered" evidence="1">
    <location>
        <begin position="407"/>
        <end position="441"/>
    </location>
</feature>
<feature type="region of interest" description="Disordered" evidence="1">
    <location>
        <begin position="1"/>
        <end position="35"/>
    </location>
</feature>
<feature type="transmembrane region" description="Helical" evidence="2">
    <location>
        <begin position="373"/>
        <end position="394"/>
    </location>
</feature>
<keyword evidence="4" id="KW-1185">Reference proteome</keyword>
<feature type="compositionally biased region" description="Low complexity" evidence="1">
    <location>
        <begin position="463"/>
        <end position="475"/>
    </location>
</feature>
<dbReference type="Proteomes" id="UP000799750">
    <property type="component" value="Unassembled WGS sequence"/>
</dbReference>
<evidence type="ECO:0000313" key="3">
    <source>
        <dbReference type="EMBL" id="KAF2497259.1"/>
    </source>
</evidence>
<feature type="compositionally biased region" description="Low complexity" evidence="1">
    <location>
        <begin position="483"/>
        <end position="498"/>
    </location>
</feature>
<dbReference type="OrthoDB" id="3797705at2759"/>
<reference evidence="3" key="1">
    <citation type="journal article" date="2020" name="Stud. Mycol.">
        <title>101 Dothideomycetes genomes: a test case for predicting lifestyles and emergence of pathogens.</title>
        <authorList>
            <person name="Haridas S."/>
            <person name="Albert R."/>
            <person name="Binder M."/>
            <person name="Bloem J."/>
            <person name="Labutti K."/>
            <person name="Salamov A."/>
            <person name="Andreopoulos B."/>
            <person name="Baker S."/>
            <person name="Barry K."/>
            <person name="Bills G."/>
            <person name="Bluhm B."/>
            <person name="Cannon C."/>
            <person name="Castanera R."/>
            <person name="Culley D."/>
            <person name="Daum C."/>
            <person name="Ezra D."/>
            <person name="Gonzalez J."/>
            <person name="Henrissat B."/>
            <person name="Kuo A."/>
            <person name="Liang C."/>
            <person name="Lipzen A."/>
            <person name="Lutzoni F."/>
            <person name="Magnuson J."/>
            <person name="Mondo S."/>
            <person name="Nolan M."/>
            <person name="Ohm R."/>
            <person name="Pangilinan J."/>
            <person name="Park H.-J."/>
            <person name="Ramirez L."/>
            <person name="Alfaro M."/>
            <person name="Sun H."/>
            <person name="Tritt A."/>
            <person name="Yoshinaga Y."/>
            <person name="Zwiers L.-H."/>
            <person name="Turgeon B."/>
            <person name="Goodwin S."/>
            <person name="Spatafora J."/>
            <person name="Crous P."/>
            <person name="Grigoriev I."/>
        </authorList>
    </citation>
    <scope>NUCLEOTIDE SEQUENCE</scope>
    <source>
        <strain evidence="3">CBS 269.34</strain>
    </source>
</reference>
<proteinExistence type="predicted"/>
<keyword evidence="2" id="KW-1133">Transmembrane helix</keyword>
<dbReference type="EMBL" id="MU004187">
    <property type="protein sequence ID" value="KAF2497259.1"/>
    <property type="molecule type" value="Genomic_DNA"/>
</dbReference>
<evidence type="ECO:0000256" key="1">
    <source>
        <dbReference type="SAM" id="MobiDB-lite"/>
    </source>
</evidence>
<feature type="compositionally biased region" description="Pro residues" evidence="1">
    <location>
        <begin position="499"/>
        <end position="508"/>
    </location>
</feature>
<sequence>MAPRGIVVSTSSASPPTPPAPQKSIEGLNTALTNPDTLKSRHWENHNPYEAFPQQTFTQEMGKAMWGVKPPWYGDEETSRKIMISKTTQLQGFVTISVPTATIARHGGTGGDEDEQPPQQVTDVKRTTVWHTKTETQTRFLERAAVRHSRPSQCDGCGDPVVESATGVLEKEKEAMQRGGDLQEKDEHDEVKIKEIWRINRDRRGVPATPFARGGKGEVGGDGEVLWGTAQTVTTSTSATLDPPATQDSLNAEIIADGKHGKDIASVQTPSPLIPAAIVPGIPKHLTTAHLPSPSHQRTSKMYTGRVCQELDPLLLELLNPTISPTSTITQPPTPSPSLNRWNRVPSFEAEWVNNSTEPWEFGFELPNVPAPLVWLLFLGLALGAAGSAVVYLVNFPPAFLSMRAPSRRADDEQGRGRYQGFENGSPNPMEPPPSAVSTAREFEGAAALRRTRARHLENGIDAASSPSAYSYSKSGGESPTGRTPLLHSSSTSSHSTPSPSPSPPRSPPSRWTPNRNSKKKQEILLSPLGTPFPAAEPSIPLLPLPPRDKTAHKMRAELRPHPLNLTPLPTDPRGRAIPRSRTGEDWIAARAAFASQPSTPRSLLAANESDIEAQTPHAQLSPLMKKTRSGFGLAAFLPSAMSLPASPVVRWSSGGAAWLESIDGAVGRVVGRVARFTADEGGEGGLVLPTRE</sequence>
<feature type="region of interest" description="Disordered" evidence="1">
    <location>
        <begin position="458"/>
        <end position="518"/>
    </location>
</feature>
<evidence type="ECO:0000313" key="4">
    <source>
        <dbReference type="Proteomes" id="UP000799750"/>
    </source>
</evidence>